<dbReference type="GO" id="GO:0008081">
    <property type="term" value="F:phosphoric diester hydrolase activity"/>
    <property type="evidence" value="ECO:0007669"/>
    <property type="project" value="InterPro"/>
</dbReference>
<keyword evidence="2" id="KW-0479">Metal-binding</keyword>
<comment type="catalytic activity">
    <reaction evidence="1">
        <text>an N-(acyl)-sphingosylphosphoethanolamine = an N-(acyl)-sphingosyl-1,3-cyclic phosphate + ethanolamine</text>
        <dbReference type="Rhea" id="RHEA:60648"/>
        <dbReference type="ChEBI" id="CHEBI:57603"/>
        <dbReference type="ChEBI" id="CHEBI:143891"/>
        <dbReference type="ChEBI" id="CHEBI:143892"/>
    </reaction>
</comment>
<organism evidence="6">
    <name type="scientific">Amblyomma maculatum</name>
    <name type="common">Gulf Coast tick</name>
    <dbReference type="NCBI Taxonomy" id="34609"/>
    <lineage>
        <taxon>Eukaryota</taxon>
        <taxon>Metazoa</taxon>
        <taxon>Ecdysozoa</taxon>
        <taxon>Arthropoda</taxon>
        <taxon>Chelicerata</taxon>
        <taxon>Arachnida</taxon>
        <taxon>Acari</taxon>
        <taxon>Parasitiformes</taxon>
        <taxon>Ixodida</taxon>
        <taxon>Ixodoidea</taxon>
        <taxon>Ixodidae</taxon>
        <taxon>Amblyomminae</taxon>
        <taxon>Amblyomma</taxon>
    </lineage>
</organism>
<evidence type="ECO:0000256" key="1">
    <source>
        <dbReference type="ARBA" id="ARBA00000110"/>
    </source>
</evidence>
<evidence type="ECO:0000256" key="4">
    <source>
        <dbReference type="ARBA" id="ARBA00023157"/>
    </source>
</evidence>
<keyword evidence="5" id="KW-0456">Lyase</keyword>
<dbReference type="PANTHER" id="PTHR13593">
    <property type="match status" value="1"/>
</dbReference>
<dbReference type="GO" id="GO:0006629">
    <property type="term" value="P:lipid metabolic process"/>
    <property type="evidence" value="ECO:0007669"/>
    <property type="project" value="InterPro"/>
</dbReference>
<evidence type="ECO:0000256" key="3">
    <source>
        <dbReference type="ARBA" id="ARBA00022842"/>
    </source>
</evidence>
<evidence type="ECO:0000256" key="5">
    <source>
        <dbReference type="ARBA" id="ARBA00023239"/>
    </source>
</evidence>
<reference evidence="6" key="1">
    <citation type="journal article" date="2011" name="PLoS ONE">
        <title>A deep insight into the sialotranscriptome of the gulf coast tick, Amblyomma maculatum.</title>
        <authorList>
            <person name="Karim S."/>
            <person name="Singh P."/>
            <person name="Ribeiro J.M."/>
        </authorList>
    </citation>
    <scope>NUCLEOTIDE SEQUENCE</scope>
    <source>
        <tissue evidence="6">Salivary gland</tissue>
    </source>
</reference>
<evidence type="ECO:0008006" key="7">
    <source>
        <dbReference type="Google" id="ProtNLM"/>
    </source>
</evidence>
<dbReference type="AlphaFoldDB" id="G3MGQ4"/>
<protein>
    <recommendedName>
        <fullName evidence="7">Phosphatidylinositol-specific phospholipase C X domain-containing protein</fullName>
    </recommendedName>
</protein>
<dbReference type="GO" id="GO:0016829">
    <property type="term" value="F:lyase activity"/>
    <property type="evidence" value="ECO:0007669"/>
    <property type="project" value="UniProtKB-KW"/>
</dbReference>
<dbReference type="PROSITE" id="PS50007">
    <property type="entry name" value="PIPLC_X_DOMAIN"/>
    <property type="match status" value="1"/>
</dbReference>
<keyword evidence="3" id="KW-0460">Magnesium</keyword>
<dbReference type="Gene3D" id="3.20.20.190">
    <property type="entry name" value="Phosphatidylinositol (PI) phosphodiesterase"/>
    <property type="match status" value="1"/>
</dbReference>
<feature type="non-terminal residue" evidence="6">
    <location>
        <position position="1"/>
    </location>
</feature>
<evidence type="ECO:0000256" key="2">
    <source>
        <dbReference type="ARBA" id="ARBA00022723"/>
    </source>
</evidence>
<dbReference type="PANTHER" id="PTHR13593:SF103">
    <property type="entry name" value="RE10370P"/>
    <property type="match status" value="1"/>
</dbReference>
<dbReference type="GO" id="GO:0046872">
    <property type="term" value="F:metal ion binding"/>
    <property type="evidence" value="ECO:0007669"/>
    <property type="project" value="UniProtKB-KW"/>
</dbReference>
<dbReference type="EMBL" id="JO841055">
    <property type="protein sequence ID" value="AEO32672.1"/>
    <property type="molecule type" value="mRNA"/>
</dbReference>
<proteinExistence type="evidence at transcript level"/>
<keyword evidence="4" id="KW-1015">Disulfide bond</keyword>
<dbReference type="SUPFAM" id="SSF51695">
    <property type="entry name" value="PLC-like phosphodiesterases"/>
    <property type="match status" value="1"/>
</dbReference>
<sequence length="374" mass="42321">HSAQAPRPTSSRSAGEGATLYPVTQDVGRVKTLVRFPGYTTERLMTGGCLGYWAVLLQFDVDIRDARVIEYSCLRGRSRWMHENCCHLSSLRLHELFLPGTHDSAMYLVKPEWPIGDFIFTQDQTITQQLAFGIRSLDLRVGFTNGVFWIFHNKFKAQVTIKSVLEQVRRFAETTGEIIVLDFHRFTLGFDPSIDPVEERHRSLVQLIVKTLADVMAPRLLFNSTIGDILGVCGATSARCNQTVFVMYNYDYKGQHSELLSPGVIQNWANAQDLDHLVDYLEVHACKKVSGALSSAQAELTVKFPVQVHRLRELAEIVNFNVTNLFRERFWKCANIVASDYFLGSGIIELAIEANKIKGTMKQRLRKCTNDVTV</sequence>
<dbReference type="InterPro" id="IPR017946">
    <property type="entry name" value="PLC-like_Pdiesterase_TIM-brl"/>
</dbReference>
<evidence type="ECO:0000313" key="6">
    <source>
        <dbReference type="EMBL" id="AEO32672.1"/>
    </source>
</evidence>
<accession>G3MGQ4</accession>
<dbReference type="InterPro" id="IPR051057">
    <property type="entry name" value="PI-PLC_domain"/>
</dbReference>
<name>G3MGQ4_AMBMU</name>